<dbReference type="InterPro" id="IPR039878">
    <property type="entry name" value="RBM33"/>
</dbReference>
<sequence length="1090" mass="123226">MDDDLLADDGQFKDDGLYELDIDEEAALLGLSDEEIERDATDQELEYVDEDGNPVEIGESNAELYEVADIETEKRRTPPEDVLELDDLDAEIESFAQENPDLLARESPAKTFNERQRQDNLISLTSHTEREKYSSRRKEPHHSPERTIETTKSDNSYAGHSQTSDPFSESLEYDEESEDENVADDHRERFKSERSNIITLTPAKKRTDIPDTLESVISVEETAKVEAFLENEQRRKMRFKGKGAMRMKNQGHYPRSGQSFSNMQSQHHQPQYSSSNQVQSFQGPPTQSQSRKILINPHFRGVRLPPPASTEQIMPVNPVPQPSVPPVSYEAPQNYVSPVYSHHDNTHQVNINPPVFSAPPPIPYKPPEYSLPPPPQQHIQQAPPPIWQQPPPEMPPPVSYAAPPPPLNYVDPMAQVPSYHNNYNPSNFTNTSYAPPQIPPPQVINYNQPPPPVHVPPPTYAPASVTSAQTNVTPVHFQASQPRQQHITVQKSYQEKRSISQSQSTHMQRKNQNQSQQFSRPPEKRASNLNIKQVPVKQPRIENQIRKNVHVNNSNIREIPLVDTLPITQKTVPKTVPVVEEEDEKTKELRRKIEEQKLLREQILKCKEERRRQMAAQRLMDLKKRQAEQNKNVIAIQRVDQAETTKASLIQIANKAKVSVKERIGMPPATNAASAGKKKIVVVRKKVQSPIIAVPNEQKKAVPITQRLGLQATKQLQKVPVQKKVTTNITLNQHQATKPKTLVSPSQQKQTVLQKATPSINSSSSDTNQQIVTPNASQSNENQTNKSSQNKKGSVLQRLGNRGNVQKQFQQRAPFPRMGPPSPRFNGPRNPQFQNPLFSEPRLRFPPPGPGINDMRMQGPSPFQEPRPPLLPFHSPRERGAFNPLVFENHSRFRMQGPGFQNFRPMGMDMFPDRFPPPQFHSNQMPPMRQFESGGQMFRQRFPGSNARQRIGVNANHPKKSGNINRNDTKTSSAANRTTEDSKPSKGTTAVGVSEKAKETNSHQVQNISNNSENLTCHSVSVENLSSSTSEIQLKKLCSSVGVVENIQLIKDQRKAIIKFKEPAQALNFQKKYQRYMLDLAMIQVSLLTV</sequence>
<feature type="compositionally biased region" description="Polar residues" evidence="2">
    <location>
        <begin position="477"/>
        <end position="492"/>
    </location>
</feature>
<keyword evidence="5" id="KW-1185">Reference proteome</keyword>
<dbReference type="PANTHER" id="PTHR22014">
    <property type="entry name" value="RNA-BINDING PROTEIN 33"/>
    <property type="match status" value="1"/>
</dbReference>
<evidence type="ECO:0000313" key="5">
    <source>
        <dbReference type="Proteomes" id="UP001497382"/>
    </source>
</evidence>
<feature type="region of interest" description="Disordered" evidence="2">
    <location>
        <begin position="69"/>
        <end position="196"/>
    </location>
</feature>
<dbReference type="PANTHER" id="PTHR22014:SF2">
    <property type="entry name" value="RNA-BINDING PROTEIN 33"/>
    <property type="match status" value="1"/>
</dbReference>
<feature type="region of interest" description="Disordered" evidence="2">
    <location>
        <begin position="239"/>
        <end position="291"/>
    </location>
</feature>
<feature type="compositionally biased region" description="Basic and acidic residues" evidence="2">
    <location>
        <begin position="127"/>
        <end position="152"/>
    </location>
</feature>
<feature type="region of interest" description="Disordered" evidence="2">
    <location>
        <begin position="477"/>
        <end position="538"/>
    </location>
</feature>
<feature type="domain" description="RRM" evidence="3">
    <location>
        <begin position="1019"/>
        <end position="1086"/>
    </location>
</feature>
<feature type="compositionally biased region" description="Polar residues" evidence="2">
    <location>
        <begin position="1002"/>
        <end position="1012"/>
    </location>
</feature>
<dbReference type="InterPro" id="IPR012677">
    <property type="entry name" value="Nucleotide-bd_a/b_plait_sf"/>
</dbReference>
<proteinExistence type="predicted"/>
<feature type="compositionally biased region" description="Basic and acidic residues" evidence="2">
    <location>
        <begin position="103"/>
        <end position="118"/>
    </location>
</feature>
<feature type="compositionally biased region" description="Basic and acidic residues" evidence="2">
    <location>
        <begin position="183"/>
        <end position="194"/>
    </location>
</feature>
<dbReference type="GO" id="GO:0003723">
    <property type="term" value="F:RNA binding"/>
    <property type="evidence" value="ECO:0007669"/>
    <property type="project" value="UniProtKB-KW"/>
</dbReference>
<dbReference type="SMART" id="SM00360">
    <property type="entry name" value="RRM"/>
    <property type="match status" value="1"/>
</dbReference>
<comment type="caution">
    <text evidence="4">The sequence shown here is derived from an EMBL/GenBank/DDBJ whole genome shotgun (WGS) entry which is preliminary data.</text>
</comment>
<dbReference type="Gene3D" id="3.30.70.330">
    <property type="match status" value="1"/>
</dbReference>
<organism evidence="4 5">
    <name type="scientific">Larinioides sclopetarius</name>
    <dbReference type="NCBI Taxonomy" id="280406"/>
    <lineage>
        <taxon>Eukaryota</taxon>
        <taxon>Metazoa</taxon>
        <taxon>Ecdysozoa</taxon>
        <taxon>Arthropoda</taxon>
        <taxon>Chelicerata</taxon>
        <taxon>Arachnida</taxon>
        <taxon>Araneae</taxon>
        <taxon>Araneomorphae</taxon>
        <taxon>Entelegynae</taxon>
        <taxon>Araneoidea</taxon>
        <taxon>Araneidae</taxon>
        <taxon>Larinioides</taxon>
    </lineage>
</organism>
<dbReference type="Pfam" id="PF00076">
    <property type="entry name" value="RRM_1"/>
    <property type="match status" value="1"/>
</dbReference>
<feature type="region of interest" description="Disordered" evidence="2">
    <location>
        <begin position="418"/>
        <end position="464"/>
    </location>
</feature>
<feature type="compositionally biased region" description="Polar residues" evidence="2">
    <location>
        <begin position="153"/>
        <end position="167"/>
    </location>
</feature>
<gene>
    <name evidence="4" type="ORF">LARSCL_LOCUS19887</name>
</gene>
<dbReference type="SUPFAM" id="SSF54928">
    <property type="entry name" value="RNA-binding domain, RBD"/>
    <property type="match status" value="1"/>
</dbReference>
<feature type="compositionally biased region" description="Polar residues" evidence="2">
    <location>
        <begin position="278"/>
        <end position="291"/>
    </location>
</feature>
<feature type="region of interest" description="Disordered" evidence="2">
    <location>
        <begin position="810"/>
        <end position="852"/>
    </location>
</feature>
<feature type="compositionally biased region" description="Pro residues" evidence="2">
    <location>
        <begin position="436"/>
        <end position="460"/>
    </location>
</feature>
<reference evidence="4 5" key="1">
    <citation type="submission" date="2024-04" db="EMBL/GenBank/DDBJ databases">
        <authorList>
            <person name="Rising A."/>
            <person name="Reimegard J."/>
            <person name="Sonavane S."/>
            <person name="Akerstrom W."/>
            <person name="Nylinder S."/>
            <person name="Hedman E."/>
            <person name="Kallberg Y."/>
        </authorList>
    </citation>
    <scope>NUCLEOTIDE SEQUENCE [LARGE SCALE GENOMIC DNA]</scope>
</reference>
<dbReference type="CDD" id="cd00590">
    <property type="entry name" value="RRM_SF"/>
    <property type="match status" value="1"/>
</dbReference>
<dbReference type="EMBL" id="CAXIEN010000401">
    <property type="protein sequence ID" value="CAL1296627.1"/>
    <property type="molecule type" value="Genomic_DNA"/>
</dbReference>
<feature type="compositionally biased region" description="Polar residues" evidence="2">
    <location>
        <begin position="418"/>
        <end position="434"/>
    </location>
</feature>
<dbReference type="InterPro" id="IPR000504">
    <property type="entry name" value="RRM_dom"/>
</dbReference>
<protein>
    <recommendedName>
        <fullName evidence="3">RRM domain-containing protein</fullName>
    </recommendedName>
</protein>
<dbReference type="Proteomes" id="UP001497382">
    <property type="component" value="Unassembled WGS sequence"/>
</dbReference>
<dbReference type="AlphaFoldDB" id="A0AAV2BL31"/>
<feature type="region of interest" description="Disordered" evidence="2">
    <location>
        <begin position="730"/>
        <end position="792"/>
    </location>
</feature>
<name>A0AAV2BL31_9ARAC</name>
<feature type="compositionally biased region" description="Low complexity" evidence="2">
    <location>
        <begin position="264"/>
        <end position="277"/>
    </location>
</feature>
<accession>A0AAV2BL31</accession>
<feature type="compositionally biased region" description="Polar residues" evidence="2">
    <location>
        <begin position="962"/>
        <end position="977"/>
    </location>
</feature>
<evidence type="ECO:0000256" key="1">
    <source>
        <dbReference type="ARBA" id="ARBA00022884"/>
    </source>
</evidence>
<dbReference type="InterPro" id="IPR035979">
    <property type="entry name" value="RBD_domain_sf"/>
</dbReference>
<feature type="region of interest" description="Disordered" evidence="2">
    <location>
        <begin position="946"/>
        <end position="1012"/>
    </location>
</feature>
<feature type="compositionally biased region" description="Acidic residues" evidence="2">
    <location>
        <begin position="171"/>
        <end position="182"/>
    </location>
</feature>
<evidence type="ECO:0000256" key="2">
    <source>
        <dbReference type="SAM" id="MobiDB-lite"/>
    </source>
</evidence>
<feature type="compositionally biased region" description="Polar residues" evidence="2">
    <location>
        <begin position="499"/>
        <end position="519"/>
    </location>
</feature>
<evidence type="ECO:0000313" key="4">
    <source>
        <dbReference type="EMBL" id="CAL1296627.1"/>
    </source>
</evidence>
<keyword evidence="1" id="KW-0694">RNA-binding</keyword>
<evidence type="ECO:0000259" key="3">
    <source>
        <dbReference type="SMART" id="SM00360"/>
    </source>
</evidence>
<feature type="compositionally biased region" description="Acidic residues" evidence="2">
    <location>
        <begin position="81"/>
        <end position="92"/>
    </location>
</feature>